<keyword evidence="12" id="KW-1185">Reference proteome</keyword>
<dbReference type="EMBL" id="FNHG01000010">
    <property type="protein sequence ID" value="SDM38658.1"/>
    <property type="molecule type" value="Genomic_DNA"/>
</dbReference>
<dbReference type="GO" id="GO:0005737">
    <property type="term" value="C:cytoplasm"/>
    <property type="evidence" value="ECO:0007669"/>
    <property type="project" value="UniProtKB-SubCell"/>
</dbReference>
<dbReference type="Pfam" id="PF02367">
    <property type="entry name" value="TsaE"/>
    <property type="match status" value="1"/>
</dbReference>
<dbReference type="GO" id="GO:0046872">
    <property type="term" value="F:metal ion binding"/>
    <property type="evidence" value="ECO:0007669"/>
    <property type="project" value="UniProtKB-KW"/>
</dbReference>
<organism evidence="11 12">
    <name type="scientific">Maricaulis salignorans</name>
    <dbReference type="NCBI Taxonomy" id="144026"/>
    <lineage>
        <taxon>Bacteria</taxon>
        <taxon>Pseudomonadati</taxon>
        <taxon>Pseudomonadota</taxon>
        <taxon>Alphaproteobacteria</taxon>
        <taxon>Maricaulales</taxon>
        <taxon>Maricaulaceae</taxon>
        <taxon>Maricaulis</taxon>
    </lineage>
</organism>
<reference evidence="11 12" key="1">
    <citation type="submission" date="2016-10" db="EMBL/GenBank/DDBJ databases">
        <authorList>
            <person name="de Groot N.N."/>
        </authorList>
    </citation>
    <scope>NUCLEOTIDE SEQUENCE [LARGE SCALE GENOMIC DNA]</scope>
    <source>
        <strain evidence="11 12">DSM 16077</strain>
    </source>
</reference>
<evidence type="ECO:0000313" key="11">
    <source>
        <dbReference type="EMBL" id="SDM38658.1"/>
    </source>
</evidence>
<evidence type="ECO:0000313" key="12">
    <source>
        <dbReference type="Proteomes" id="UP000199759"/>
    </source>
</evidence>
<keyword evidence="7" id="KW-0547">Nucleotide-binding</keyword>
<comment type="subcellular location">
    <subcellularLocation>
        <location evidence="1">Cytoplasm</location>
    </subcellularLocation>
</comment>
<dbReference type="GO" id="GO:0002949">
    <property type="term" value="P:tRNA threonylcarbamoyladenosine modification"/>
    <property type="evidence" value="ECO:0007669"/>
    <property type="project" value="InterPro"/>
</dbReference>
<dbReference type="PANTHER" id="PTHR33540">
    <property type="entry name" value="TRNA THREONYLCARBAMOYLADENOSINE BIOSYNTHESIS PROTEIN TSAE"/>
    <property type="match status" value="1"/>
</dbReference>
<dbReference type="STRING" id="144026.SAMN04488568_11065"/>
<dbReference type="Gene3D" id="3.40.50.300">
    <property type="entry name" value="P-loop containing nucleotide triphosphate hydrolases"/>
    <property type="match status" value="1"/>
</dbReference>
<keyword evidence="6" id="KW-0479">Metal-binding</keyword>
<evidence type="ECO:0000256" key="4">
    <source>
        <dbReference type="ARBA" id="ARBA00022490"/>
    </source>
</evidence>
<evidence type="ECO:0000256" key="8">
    <source>
        <dbReference type="ARBA" id="ARBA00022840"/>
    </source>
</evidence>
<evidence type="ECO:0000256" key="5">
    <source>
        <dbReference type="ARBA" id="ARBA00022694"/>
    </source>
</evidence>
<evidence type="ECO:0000256" key="3">
    <source>
        <dbReference type="ARBA" id="ARBA00019010"/>
    </source>
</evidence>
<dbReference type="SUPFAM" id="SSF52540">
    <property type="entry name" value="P-loop containing nucleoside triphosphate hydrolases"/>
    <property type="match status" value="1"/>
</dbReference>
<dbReference type="Proteomes" id="UP000199759">
    <property type="component" value="Unassembled WGS sequence"/>
</dbReference>
<dbReference type="NCBIfam" id="TIGR00150">
    <property type="entry name" value="T6A_YjeE"/>
    <property type="match status" value="1"/>
</dbReference>
<sequence>MSHSRHLTLTDLAATMALGDRLAAVLVAGDVVCLAGDLGAGKTTLARQVIARMCGIDDAPSPTYTIVQVYETDAAVALWHVDLYRIEAPGELEQLGLDDAFDDAITLIEWPERLEDDLPADRLEISIAITGAGVDTVREARITGFGSWESRVDEF</sequence>
<dbReference type="RefSeq" id="WP_091769998.1">
    <property type="nucleotide sequence ID" value="NZ_FNHG01000010.1"/>
</dbReference>
<name>A0A1G9ST79_9PROT</name>
<protein>
    <recommendedName>
        <fullName evidence="3">tRNA threonylcarbamoyladenosine biosynthesis protein TsaE</fullName>
    </recommendedName>
    <alternativeName>
        <fullName evidence="10">t(6)A37 threonylcarbamoyladenosine biosynthesis protein TsaE</fullName>
    </alternativeName>
</protein>
<keyword evidence="4" id="KW-0963">Cytoplasm</keyword>
<evidence type="ECO:0000256" key="9">
    <source>
        <dbReference type="ARBA" id="ARBA00022842"/>
    </source>
</evidence>
<dbReference type="GO" id="GO:0005524">
    <property type="term" value="F:ATP binding"/>
    <property type="evidence" value="ECO:0007669"/>
    <property type="project" value="UniProtKB-KW"/>
</dbReference>
<dbReference type="InterPro" id="IPR003442">
    <property type="entry name" value="T6A_TsaE"/>
</dbReference>
<evidence type="ECO:0000256" key="6">
    <source>
        <dbReference type="ARBA" id="ARBA00022723"/>
    </source>
</evidence>
<evidence type="ECO:0000256" key="2">
    <source>
        <dbReference type="ARBA" id="ARBA00007599"/>
    </source>
</evidence>
<keyword evidence="8" id="KW-0067">ATP-binding</keyword>
<evidence type="ECO:0000256" key="10">
    <source>
        <dbReference type="ARBA" id="ARBA00032441"/>
    </source>
</evidence>
<gene>
    <name evidence="11" type="ORF">SAMN04488568_11065</name>
</gene>
<proteinExistence type="inferred from homology"/>
<keyword evidence="9" id="KW-0460">Magnesium</keyword>
<dbReference type="AlphaFoldDB" id="A0A1G9ST79"/>
<dbReference type="OrthoDB" id="9800307at2"/>
<evidence type="ECO:0000256" key="7">
    <source>
        <dbReference type="ARBA" id="ARBA00022741"/>
    </source>
</evidence>
<accession>A0A1G9ST79</accession>
<keyword evidence="5" id="KW-0819">tRNA processing</keyword>
<dbReference type="PANTHER" id="PTHR33540:SF2">
    <property type="entry name" value="TRNA THREONYLCARBAMOYLADENOSINE BIOSYNTHESIS PROTEIN TSAE"/>
    <property type="match status" value="1"/>
</dbReference>
<evidence type="ECO:0000256" key="1">
    <source>
        <dbReference type="ARBA" id="ARBA00004496"/>
    </source>
</evidence>
<dbReference type="InterPro" id="IPR027417">
    <property type="entry name" value="P-loop_NTPase"/>
</dbReference>
<comment type="similarity">
    <text evidence="2">Belongs to the TsaE family.</text>
</comment>